<sequence length="93" mass="10133">MYGQPVVASPPVIVVPAPCGDTPVRTTCPACHQQIVTSTRPTPGLLTWLLFGGFILFGCWLGCCLIPFCVDSLQDVNHFCPNCNHLVGRHKRL</sequence>
<dbReference type="GO" id="GO:0005634">
    <property type="term" value="C:nucleus"/>
    <property type="evidence" value="ECO:0007669"/>
    <property type="project" value="TreeGrafter"/>
</dbReference>
<evidence type="ECO:0000256" key="8">
    <source>
        <dbReference type="SAM" id="Phobius"/>
    </source>
</evidence>
<evidence type="ECO:0000259" key="9">
    <source>
        <dbReference type="PROSITE" id="PS51837"/>
    </source>
</evidence>
<dbReference type="PANTHER" id="PTHR23292">
    <property type="entry name" value="LIPOPOLYSACCHARIDE-INDUCED TUMOR NECROSIS FACTOR-ALPHA FACTOR"/>
    <property type="match status" value="1"/>
</dbReference>
<keyword evidence="8" id="KW-0812">Transmembrane</keyword>
<reference evidence="10" key="1">
    <citation type="journal article" date="2022" name="bioRxiv">
        <title>Sequencing and chromosome-scale assembly of the giantPleurodeles waltlgenome.</title>
        <authorList>
            <person name="Brown T."/>
            <person name="Elewa A."/>
            <person name="Iarovenko S."/>
            <person name="Subramanian E."/>
            <person name="Araus A.J."/>
            <person name="Petzold A."/>
            <person name="Susuki M."/>
            <person name="Suzuki K.-i.T."/>
            <person name="Hayashi T."/>
            <person name="Toyoda A."/>
            <person name="Oliveira C."/>
            <person name="Osipova E."/>
            <person name="Leigh N.D."/>
            <person name="Simon A."/>
            <person name="Yun M.H."/>
        </authorList>
    </citation>
    <scope>NUCLEOTIDE SEQUENCE</scope>
    <source>
        <strain evidence="10">20211129_DDA</strain>
        <tissue evidence="10">Liver</tissue>
    </source>
</reference>
<keyword evidence="7 8" id="KW-0472">Membrane</keyword>
<protein>
    <recommendedName>
        <fullName evidence="9">LITAF domain-containing protein</fullName>
    </recommendedName>
</protein>
<evidence type="ECO:0000313" key="10">
    <source>
        <dbReference type="EMBL" id="KAJ1097811.1"/>
    </source>
</evidence>
<evidence type="ECO:0000313" key="11">
    <source>
        <dbReference type="Proteomes" id="UP001066276"/>
    </source>
</evidence>
<comment type="caution">
    <text evidence="10">The sequence shown here is derived from an EMBL/GenBank/DDBJ whole genome shotgun (WGS) entry which is preliminary data.</text>
</comment>
<evidence type="ECO:0000256" key="5">
    <source>
        <dbReference type="ARBA" id="ARBA00022723"/>
    </source>
</evidence>
<evidence type="ECO:0000256" key="4">
    <source>
        <dbReference type="ARBA" id="ARBA00005975"/>
    </source>
</evidence>
<dbReference type="GO" id="GO:0098560">
    <property type="term" value="C:cytoplasmic side of late endosome membrane"/>
    <property type="evidence" value="ECO:0007669"/>
    <property type="project" value="TreeGrafter"/>
</dbReference>
<evidence type="ECO:0000256" key="1">
    <source>
        <dbReference type="ARBA" id="ARBA00004125"/>
    </source>
</evidence>
<dbReference type="EMBL" id="JANPWB010000014">
    <property type="protein sequence ID" value="KAJ1097811.1"/>
    <property type="molecule type" value="Genomic_DNA"/>
</dbReference>
<feature type="transmembrane region" description="Helical" evidence="8">
    <location>
        <begin position="48"/>
        <end position="70"/>
    </location>
</feature>
<dbReference type="PROSITE" id="PS51837">
    <property type="entry name" value="LITAF"/>
    <property type="match status" value="1"/>
</dbReference>
<dbReference type="AlphaFoldDB" id="A0AAV7M324"/>
<dbReference type="InterPro" id="IPR006629">
    <property type="entry name" value="LITAF"/>
</dbReference>
<comment type="subcellular location">
    <subcellularLocation>
        <location evidence="1">Endosome membrane</location>
        <topology evidence="1">Peripheral membrane protein</topology>
        <orientation evidence="1">Cytoplasmic side</orientation>
    </subcellularLocation>
    <subcellularLocation>
        <location evidence="2">Late endosome membrane</location>
    </subcellularLocation>
    <subcellularLocation>
        <location evidence="3">Lysosome membrane</location>
        <topology evidence="3">Peripheral membrane protein</topology>
        <orientation evidence="3">Cytoplasmic side</orientation>
    </subcellularLocation>
</comment>
<comment type="similarity">
    <text evidence="4">Belongs to the CDIP1/LITAF family.</text>
</comment>
<evidence type="ECO:0000256" key="2">
    <source>
        <dbReference type="ARBA" id="ARBA00004414"/>
    </source>
</evidence>
<keyword evidence="5" id="KW-0479">Metal-binding</keyword>
<keyword evidence="6" id="KW-0862">Zinc</keyword>
<evidence type="ECO:0000256" key="6">
    <source>
        <dbReference type="ARBA" id="ARBA00022833"/>
    </source>
</evidence>
<name>A0AAV7M324_PLEWA</name>
<dbReference type="Proteomes" id="UP001066276">
    <property type="component" value="Chromosome 10"/>
</dbReference>
<proteinExistence type="inferred from homology"/>
<keyword evidence="11" id="KW-1185">Reference proteome</keyword>
<accession>A0AAV7M324</accession>
<dbReference type="GO" id="GO:0098574">
    <property type="term" value="C:cytoplasmic side of lysosomal membrane"/>
    <property type="evidence" value="ECO:0007669"/>
    <property type="project" value="TreeGrafter"/>
</dbReference>
<dbReference type="GO" id="GO:0008270">
    <property type="term" value="F:zinc ion binding"/>
    <property type="evidence" value="ECO:0007669"/>
    <property type="project" value="TreeGrafter"/>
</dbReference>
<dbReference type="Pfam" id="PF10601">
    <property type="entry name" value="zf-LITAF-like"/>
    <property type="match status" value="1"/>
</dbReference>
<dbReference type="PANTHER" id="PTHR23292:SF47">
    <property type="entry name" value="LITAF DOMAIN-CONTAINING PROTEIN"/>
    <property type="match status" value="1"/>
</dbReference>
<evidence type="ECO:0000256" key="3">
    <source>
        <dbReference type="ARBA" id="ARBA00004630"/>
    </source>
</evidence>
<evidence type="ECO:0000256" key="7">
    <source>
        <dbReference type="ARBA" id="ARBA00023136"/>
    </source>
</evidence>
<dbReference type="SMART" id="SM00714">
    <property type="entry name" value="LITAF"/>
    <property type="match status" value="1"/>
</dbReference>
<feature type="domain" description="LITAF" evidence="9">
    <location>
        <begin position="8"/>
        <end position="92"/>
    </location>
</feature>
<organism evidence="10 11">
    <name type="scientific">Pleurodeles waltl</name>
    <name type="common">Iberian ribbed newt</name>
    <dbReference type="NCBI Taxonomy" id="8319"/>
    <lineage>
        <taxon>Eukaryota</taxon>
        <taxon>Metazoa</taxon>
        <taxon>Chordata</taxon>
        <taxon>Craniata</taxon>
        <taxon>Vertebrata</taxon>
        <taxon>Euteleostomi</taxon>
        <taxon>Amphibia</taxon>
        <taxon>Batrachia</taxon>
        <taxon>Caudata</taxon>
        <taxon>Salamandroidea</taxon>
        <taxon>Salamandridae</taxon>
        <taxon>Pleurodelinae</taxon>
        <taxon>Pleurodeles</taxon>
    </lineage>
</organism>
<gene>
    <name evidence="10" type="ORF">NDU88_002928</name>
</gene>
<keyword evidence="8" id="KW-1133">Transmembrane helix</keyword>
<dbReference type="InterPro" id="IPR037519">
    <property type="entry name" value="LITAF_fam"/>
</dbReference>